<evidence type="ECO:0000313" key="2">
    <source>
        <dbReference type="EMBL" id="VXD22842.1"/>
    </source>
</evidence>
<dbReference type="AlphaFoldDB" id="A0A7Z9BZH5"/>
<dbReference type="Pfam" id="PF01370">
    <property type="entry name" value="Epimerase"/>
    <property type="match status" value="1"/>
</dbReference>
<dbReference type="InterPro" id="IPR050177">
    <property type="entry name" value="Lipid_A_modif_metabolic_enz"/>
</dbReference>
<dbReference type="Gene3D" id="3.40.50.720">
    <property type="entry name" value="NAD(P)-binding Rossmann-like Domain"/>
    <property type="match status" value="1"/>
</dbReference>
<keyword evidence="3" id="KW-1185">Reference proteome</keyword>
<dbReference type="InterPro" id="IPR001509">
    <property type="entry name" value="Epimerase_deHydtase"/>
</dbReference>
<dbReference type="SUPFAM" id="SSF51735">
    <property type="entry name" value="NAD(P)-binding Rossmann-fold domains"/>
    <property type="match status" value="1"/>
</dbReference>
<evidence type="ECO:0000313" key="3">
    <source>
        <dbReference type="Proteomes" id="UP000184550"/>
    </source>
</evidence>
<organism evidence="2 3">
    <name type="scientific">Planktothrix serta PCC 8927</name>
    <dbReference type="NCBI Taxonomy" id="671068"/>
    <lineage>
        <taxon>Bacteria</taxon>
        <taxon>Bacillati</taxon>
        <taxon>Cyanobacteriota</taxon>
        <taxon>Cyanophyceae</taxon>
        <taxon>Oscillatoriophycideae</taxon>
        <taxon>Oscillatoriales</taxon>
        <taxon>Microcoleaceae</taxon>
        <taxon>Planktothrix</taxon>
    </lineage>
</organism>
<name>A0A7Z9BZH5_9CYAN</name>
<reference evidence="2" key="1">
    <citation type="submission" date="2019-10" db="EMBL/GenBank/DDBJ databases">
        <authorList>
            <consortium name="Genoscope - CEA"/>
            <person name="William W."/>
        </authorList>
    </citation>
    <scope>NUCLEOTIDE SEQUENCE [LARGE SCALE GENOMIC DNA]</scope>
    <source>
        <strain evidence="2">BBR_PRJEB10992</strain>
    </source>
</reference>
<sequence length="335" mass="37610">MKALVTGANGFTGSYLTKHLLDKGYEVRVLVRKNSNQSALEGLPIEYAFADIADDNPLEDTVMDGVDVVYHIAALYRAENVPREYFWDVNVKGTRKVLEAAKKANVKRFVHCSTVGVQGEIKTPPAKEEDPYSPGDYYQESKMDGELLALDFFKKENLAGCVVRPVGIYGPGDLRFLKLFKYIYSGKFKMIGSGEVLYHLTYVEDLAAGIALAGEKEAAIGEIFTIGGNEFVTLNQLVQKIADIYNKPVSKLRIPVWPVWWAGYLCELICLPLNISPPIYRRRVDFFIKDRAFDISKARKLLDYEPKVPLDEGLRKTALWYKDSGLLESSSALKS</sequence>
<protein>
    <submittedName>
        <fullName evidence="2">NAD-dependent epimerase/dehydratase</fullName>
    </submittedName>
</protein>
<comment type="caution">
    <text evidence="2">The sequence shown here is derived from an EMBL/GenBank/DDBJ whole genome shotgun (WGS) entry which is preliminary data.</text>
</comment>
<dbReference type="Proteomes" id="UP000184550">
    <property type="component" value="Unassembled WGS sequence"/>
</dbReference>
<dbReference type="EMBL" id="CZCU02000153">
    <property type="protein sequence ID" value="VXD22842.1"/>
    <property type="molecule type" value="Genomic_DNA"/>
</dbReference>
<accession>A0A7Z9BZH5</accession>
<dbReference type="PANTHER" id="PTHR43245">
    <property type="entry name" value="BIFUNCTIONAL POLYMYXIN RESISTANCE PROTEIN ARNA"/>
    <property type="match status" value="1"/>
</dbReference>
<dbReference type="RefSeq" id="WP_083625137.1">
    <property type="nucleotide sequence ID" value="NZ_LR734878.1"/>
</dbReference>
<feature type="domain" description="NAD-dependent epimerase/dehydratase" evidence="1">
    <location>
        <begin position="3"/>
        <end position="227"/>
    </location>
</feature>
<proteinExistence type="predicted"/>
<evidence type="ECO:0000259" key="1">
    <source>
        <dbReference type="Pfam" id="PF01370"/>
    </source>
</evidence>
<dbReference type="InterPro" id="IPR036291">
    <property type="entry name" value="NAD(P)-bd_dom_sf"/>
</dbReference>
<gene>
    <name evidence="2" type="ORF">PL8927_760133</name>
</gene>
<dbReference type="OrthoDB" id="9807212at2"/>